<evidence type="ECO:0000313" key="4">
    <source>
        <dbReference type="Proteomes" id="UP000697127"/>
    </source>
</evidence>
<feature type="region of interest" description="Disordered" evidence="2">
    <location>
        <begin position="1"/>
        <end position="35"/>
    </location>
</feature>
<feature type="compositionally biased region" description="Polar residues" evidence="2">
    <location>
        <begin position="96"/>
        <end position="105"/>
    </location>
</feature>
<protein>
    <submittedName>
        <fullName evidence="3">Uncharacterized protein</fullName>
    </submittedName>
</protein>
<gene>
    <name evidence="3" type="ORF">C6P40_005076</name>
</gene>
<evidence type="ECO:0000313" key="3">
    <source>
        <dbReference type="EMBL" id="KAG0689428.1"/>
    </source>
</evidence>
<organism evidence="3 4">
    <name type="scientific">Pichia californica</name>
    <dbReference type="NCBI Taxonomy" id="460514"/>
    <lineage>
        <taxon>Eukaryota</taxon>
        <taxon>Fungi</taxon>
        <taxon>Dikarya</taxon>
        <taxon>Ascomycota</taxon>
        <taxon>Saccharomycotina</taxon>
        <taxon>Pichiomycetes</taxon>
        <taxon>Pichiales</taxon>
        <taxon>Pichiaceae</taxon>
        <taxon>Pichia</taxon>
    </lineage>
</organism>
<dbReference type="AlphaFoldDB" id="A0A9P6WNV4"/>
<evidence type="ECO:0000256" key="1">
    <source>
        <dbReference type="SAM" id="Coils"/>
    </source>
</evidence>
<feature type="compositionally biased region" description="Polar residues" evidence="2">
    <location>
        <begin position="19"/>
        <end position="35"/>
    </location>
</feature>
<sequence>MNKINANQPIPKGNFGHDLSNSISNKEKNYSNTKNSKSILNKAESYYNPYAIDASSTPQKILLTRNNAPNSLFISKNAIEHASSLLNQESNFDNSKPLSVSCKNDTSNDEDDEKNTESNVISSSVYSSSVADDSIESKDINSNDDFPKFYALQEEFQSITKSLFNQVTAFKDDAHASQILSQSLTRSLSFAKEERLAERNEIQANFNIMIENLKDFYETKFKEFEKQSEDNCSQIRAFEDLFHKIQRYQADVYQDELRNLKDQLQKTKDELSLFRGNYQLLEQWVLTMFKVIGERAKTWNNQDFILTTKEISKAIKPPSKKSELHSMYRYLMEYLYLEELQEKESSELKEAGK</sequence>
<feature type="region of interest" description="Disordered" evidence="2">
    <location>
        <begin position="96"/>
        <end position="125"/>
    </location>
</feature>
<evidence type="ECO:0000256" key="2">
    <source>
        <dbReference type="SAM" id="MobiDB-lite"/>
    </source>
</evidence>
<dbReference type="EMBL" id="PUHW01000081">
    <property type="protein sequence ID" value="KAG0689428.1"/>
    <property type="molecule type" value="Genomic_DNA"/>
</dbReference>
<keyword evidence="4" id="KW-1185">Reference proteome</keyword>
<comment type="caution">
    <text evidence="3">The sequence shown here is derived from an EMBL/GenBank/DDBJ whole genome shotgun (WGS) entry which is preliminary data.</text>
</comment>
<name>A0A9P6WNV4_9ASCO</name>
<reference evidence="3" key="1">
    <citation type="submission" date="2020-11" db="EMBL/GenBank/DDBJ databases">
        <title>Kefir isolates.</title>
        <authorList>
            <person name="Marcisauskas S."/>
            <person name="Kim Y."/>
            <person name="Blasche S."/>
        </authorList>
    </citation>
    <scope>NUCLEOTIDE SEQUENCE</scope>
    <source>
        <strain evidence="3">Olga-1</strain>
    </source>
</reference>
<keyword evidence="1" id="KW-0175">Coiled coil</keyword>
<accession>A0A9P6WNV4</accession>
<proteinExistence type="predicted"/>
<feature type="coiled-coil region" evidence="1">
    <location>
        <begin position="250"/>
        <end position="277"/>
    </location>
</feature>
<dbReference type="Proteomes" id="UP000697127">
    <property type="component" value="Unassembled WGS sequence"/>
</dbReference>